<sequence length="299" mass="33302">MCTPCCRVCKAPPQCSSCPPMCCSPGISYCIFDLESAVFDTRHVYQRALIELVSSYNRTIPELVLIQCGPMETAEMAELICRKCDLPVSWESFRFQLNERTSDLIANPTLMPGVQRLVTHLRKCCMGLGLVTSCPESMYCTKIRDREDFFDNFSSVICADDADLRAPKPEPDIYLIAMSRLGDAGPDCTLVFDGTPKGVQAATDARLPVVMLAEKELPCCWSELASLRLETLEEFDPEQFNMPPYSCTEPPRRKSKTSSRRSSQKSGVSRRSSAARRKATEDAETDVGEEEEDEGEEAA</sequence>
<accession>A0AB39ZA32</accession>
<keyword evidence="2" id="KW-1185">Reference proteome</keyword>
<dbReference type="Gene3D" id="1.10.150.240">
    <property type="entry name" value="Putative phosphatase, domain 2"/>
    <property type="match status" value="1"/>
</dbReference>
<dbReference type="Pfam" id="PF13419">
    <property type="entry name" value="HAD_2"/>
    <property type="match status" value="1"/>
</dbReference>
<dbReference type="SUPFAM" id="SSF56784">
    <property type="entry name" value="HAD-like"/>
    <property type="match status" value="1"/>
</dbReference>
<evidence type="ECO:0000313" key="2">
    <source>
        <dbReference type="Proteomes" id="UP001652628"/>
    </source>
</evidence>
<dbReference type="InterPro" id="IPR023214">
    <property type="entry name" value="HAD_sf"/>
</dbReference>
<protein>
    <submittedName>
        <fullName evidence="3">Probable pseudouridine-5'-phosphatase</fullName>
    </submittedName>
</protein>
<dbReference type="PANTHER" id="PTHR18901:SF38">
    <property type="entry name" value="PSEUDOURIDINE-5'-PHOSPHATASE"/>
    <property type="match status" value="1"/>
</dbReference>
<dbReference type="InterPro" id="IPR041492">
    <property type="entry name" value="HAD_2"/>
</dbReference>
<dbReference type="GO" id="GO:0016791">
    <property type="term" value="F:phosphatase activity"/>
    <property type="evidence" value="ECO:0007669"/>
    <property type="project" value="TreeGrafter"/>
</dbReference>
<dbReference type="PANTHER" id="PTHR18901">
    <property type="entry name" value="2-DEOXYGLUCOSE-6-PHOSPHATE PHOSPHATASE 2"/>
    <property type="match status" value="1"/>
</dbReference>
<dbReference type="RefSeq" id="XP_016930882.3">
    <property type="nucleotide sequence ID" value="XM_017075393.3"/>
</dbReference>
<dbReference type="Proteomes" id="UP001652628">
    <property type="component" value="Chromosome 2L"/>
</dbReference>
<dbReference type="InterPro" id="IPR036412">
    <property type="entry name" value="HAD-like_sf"/>
</dbReference>
<evidence type="ECO:0000256" key="1">
    <source>
        <dbReference type="SAM" id="MobiDB-lite"/>
    </source>
</evidence>
<dbReference type="GeneID" id="108010514"/>
<name>A0AB39ZA32_DROSZ</name>
<gene>
    <name evidence="3" type="primary">LOC108010514</name>
</gene>
<dbReference type="InterPro" id="IPR006439">
    <property type="entry name" value="HAD-SF_hydro_IA"/>
</dbReference>
<feature type="compositionally biased region" description="Acidic residues" evidence="1">
    <location>
        <begin position="282"/>
        <end position="299"/>
    </location>
</feature>
<dbReference type="InterPro" id="IPR023198">
    <property type="entry name" value="PGP-like_dom2"/>
</dbReference>
<evidence type="ECO:0000313" key="3">
    <source>
        <dbReference type="RefSeq" id="XP_016930882.3"/>
    </source>
</evidence>
<dbReference type="Gene3D" id="3.40.50.1000">
    <property type="entry name" value="HAD superfamily/HAD-like"/>
    <property type="match status" value="1"/>
</dbReference>
<reference evidence="2" key="1">
    <citation type="submission" date="2025-05" db="UniProtKB">
        <authorList>
            <consortium name="RefSeq"/>
        </authorList>
    </citation>
    <scope>NUCLEOTIDE SEQUENCE [LARGE SCALE GENOMIC DNA]</scope>
</reference>
<feature type="compositionally biased region" description="Basic residues" evidence="1">
    <location>
        <begin position="253"/>
        <end position="263"/>
    </location>
</feature>
<organism evidence="2 3">
    <name type="scientific">Drosophila suzukii</name>
    <name type="common">Spotted-wing drosophila fruit fly</name>
    <dbReference type="NCBI Taxonomy" id="28584"/>
    <lineage>
        <taxon>Eukaryota</taxon>
        <taxon>Metazoa</taxon>
        <taxon>Ecdysozoa</taxon>
        <taxon>Arthropoda</taxon>
        <taxon>Hexapoda</taxon>
        <taxon>Insecta</taxon>
        <taxon>Pterygota</taxon>
        <taxon>Neoptera</taxon>
        <taxon>Endopterygota</taxon>
        <taxon>Diptera</taxon>
        <taxon>Brachycera</taxon>
        <taxon>Muscomorpha</taxon>
        <taxon>Ephydroidea</taxon>
        <taxon>Drosophilidae</taxon>
        <taxon>Drosophila</taxon>
        <taxon>Sophophora</taxon>
    </lineage>
</organism>
<dbReference type="AlphaFoldDB" id="A0AB39ZA32"/>
<dbReference type="NCBIfam" id="TIGR01509">
    <property type="entry name" value="HAD-SF-IA-v3"/>
    <property type="match status" value="1"/>
</dbReference>
<feature type="region of interest" description="Disordered" evidence="1">
    <location>
        <begin position="238"/>
        <end position="299"/>
    </location>
</feature>
<proteinExistence type="predicted"/>
<reference evidence="3" key="2">
    <citation type="submission" date="2025-08" db="UniProtKB">
        <authorList>
            <consortium name="RefSeq"/>
        </authorList>
    </citation>
    <scope>IDENTIFICATION</scope>
</reference>